<protein>
    <submittedName>
        <fullName evidence="2">Uncharacterized protein</fullName>
    </submittedName>
</protein>
<dbReference type="AlphaFoldDB" id="A0AAD6MFW4"/>
<gene>
    <name evidence="2" type="ORF">NC653_022780</name>
</gene>
<keyword evidence="3" id="KW-1185">Reference proteome</keyword>
<dbReference type="PANTHER" id="PTHR48040">
    <property type="entry name" value="PLEIOTROPIC DRUG RESISTANCE PROTEIN 1-LIKE ISOFORM X1"/>
    <property type="match status" value="1"/>
</dbReference>
<organism evidence="2 3">
    <name type="scientific">Populus alba x Populus x berolinensis</name>
    <dbReference type="NCBI Taxonomy" id="444605"/>
    <lineage>
        <taxon>Eukaryota</taxon>
        <taxon>Viridiplantae</taxon>
        <taxon>Streptophyta</taxon>
        <taxon>Embryophyta</taxon>
        <taxon>Tracheophyta</taxon>
        <taxon>Spermatophyta</taxon>
        <taxon>Magnoliopsida</taxon>
        <taxon>eudicotyledons</taxon>
        <taxon>Gunneridae</taxon>
        <taxon>Pentapetalae</taxon>
        <taxon>rosids</taxon>
        <taxon>fabids</taxon>
        <taxon>Malpighiales</taxon>
        <taxon>Salicaceae</taxon>
        <taxon>Saliceae</taxon>
        <taxon>Populus</taxon>
    </lineage>
</organism>
<evidence type="ECO:0000313" key="2">
    <source>
        <dbReference type="EMBL" id="KAJ6984597.1"/>
    </source>
</evidence>
<comment type="caution">
    <text evidence="2">The sequence shown here is derived from an EMBL/GenBank/DDBJ whole genome shotgun (WGS) entry which is preliminary data.</text>
</comment>
<feature type="transmembrane region" description="Helical" evidence="1">
    <location>
        <begin position="12"/>
        <end position="35"/>
    </location>
</feature>
<accession>A0AAD6MFW4</accession>
<keyword evidence="1" id="KW-0472">Membrane</keyword>
<feature type="transmembrane region" description="Helical" evidence="1">
    <location>
        <begin position="99"/>
        <end position="124"/>
    </location>
</feature>
<keyword evidence="1" id="KW-1133">Transmembrane helix</keyword>
<proteinExistence type="predicted"/>
<name>A0AAD6MFW4_9ROSI</name>
<dbReference type="PANTHER" id="PTHR48040:SF13">
    <property type="entry name" value="ABC TRANSPORTER G FAMILY MEMBER 31"/>
    <property type="match status" value="1"/>
</dbReference>
<keyword evidence="1" id="KW-0812">Transmembrane</keyword>
<reference evidence="2" key="1">
    <citation type="journal article" date="2023" name="Mol. Ecol. Resour.">
        <title>Chromosome-level genome assembly of a triploid poplar Populus alba 'Berolinensis'.</title>
        <authorList>
            <person name="Chen S."/>
            <person name="Yu Y."/>
            <person name="Wang X."/>
            <person name="Wang S."/>
            <person name="Zhang T."/>
            <person name="Zhou Y."/>
            <person name="He R."/>
            <person name="Meng N."/>
            <person name="Wang Y."/>
            <person name="Liu W."/>
            <person name="Liu Z."/>
            <person name="Liu J."/>
            <person name="Guo Q."/>
            <person name="Huang H."/>
            <person name="Sederoff R.R."/>
            <person name="Wang G."/>
            <person name="Qu G."/>
            <person name="Chen S."/>
        </authorList>
    </citation>
    <scope>NUCLEOTIDE SEQUENCE</scope>
    <source>
        <strain evidence="2">SC-2020</strain>
    </source>
</reference>
<sequence length="129" mass="14306">MLKSRRLSLLNHTILILLIGTQLKLALLVVMAGALCSSCMFLEVNNASTEQPIVSIERTLFYREKAAMYSPLSNGEEVEGFGINSHIHEMCTVYGPSMIGVSVAVLVGFCLFFFIIFAVSIEVLNFKKR</sequence>
<evidence type="ECO:0000313" key="3">
    <source>
        <dbReference type="Proteomes" id="UP001164929"/>
    </source>
</evidence>
<evidence type="ECO:0000256" key="1">
    <source>
        <dbReference type="SAM" id="Phobius"/>
    </source>
</evidence>
<dbReference type="Proteomes" id="UP001164929">
    <property type="component" value="Chromosome 9"/>
</dbReference>
<dbReference type="EMBL" id="JAQIZT010000009">
    <property type="protein sequence ID" value="KAJ6984597.1"/>
    <property type="molecule type" value="Genomic_DNA"/>
</dbReference>